<dbReference type="InterPro" id="IPR036322">
    <property type="entry name" value="WD40_repeat_dom_sf"/>
</dbReference>
<proteinExistence type="predicted"/>
<dbReference type="GO" id="GO:0031929">
    <property type="term" value="P:TOR signaling"/>
    <property type="evidence" value="ECO:0007669"/>
    <property type="project" value="InterPro"/>
</dbReference>
<dbReference type="SMART" id="SM01302">
    <property type="entry name" value="Raptor_N"/>
    <property type="match status" value="1"/>
</dbReference>
<feature type="compositionally biased region" description="Low complexity" evidence="3">
    <location>
        <begin position="2129"/>
        <end position="2141"/>
    </location>
</feature>
<feature type="region of interest" description="Disordered" evidence="3">
    <location>
        <begin position="1378"/>
        <end position="1424"/>
    </location>
</feature>
<feature type="compositionally biased region" description="Basic and acidic residues" evidence="3">
    <location>
        <begin position="1896"/>
        <end position="1907"/>
    </location>
</feature>
<feature type="region of interest" description="Disordered" evidence="3">
    <location>
        <begin position="1719"/>
        <end position="1760"/>
    </location>
</feature>
<feature type="region of interest" description="Disordered" evidence="3">
    <location>
        <begin position="47"/>
        <end position="67"/>
    </location>
</feature>
<evidence type="ECO:0000313" key="5">
    <source>
        <dbReference type="EMBL" id="KAG5506490.1"/>
    </source>
</evidence>
<dbReference type="GO" id="GO:0071230">
    <property type="term" value="P:cellular response to amino acid stimulus"/>
    <property type="evidence" value="ECO:0007669"/>
    <property type="project" value="TreeGrafter"/>
</dbReference>
<protein>
    <recommendedName>
        <fullName evidence="4">Raptor N-terminal CASPase-like domain-containing protein</fullName>
    </recommendedName>
</protein>
<feature type="compositionally biased region" description="Low complexity" evidence="3">
    <location>
        <begin position="858"/>
        <end position="867"/>
    </location>
</feature>
<keyword evidence="1" id="KW-0853">WD repeat</keyword>
<name>A0A836IKI2_9TRYP</name>
<feature type="region of interest" description="Disordered" evidence="3">
    <location>
        <begin position="177"/>
        <end position="208"/>
    </location>
</feature>
<keyword evidence="6" id="KW-1185">Reference proteome</keyword>
<dbReference type="GO" id="GO:0009267">
    <property type="term" value="P:cellular response to starvation"/>
    <property type="evidence" value="ECO:0007669"/>
    <property type="project" value="TreeGrafter"/>
</dbReference>
<feature type="region of interest" description="Disordered" evidence="3">
    <location>
        <begin position="1877"/>
        <end position="1928"/>
    </location>
</feature>
<dbReference type="OrthoDB" id="10262360at2759"/>
<dbReference type="InterPro" id="IPR015943">
    <property type="entry name" value="WD40/YVTN_repeat-like_dom_sf"/>
</dbReference>
<evidence type="ECO:0000313" key="6">
    <source>
        <dbReference type="Proteomes" id="UP000674318"/>
    </source>
</evidence>
<feature type="domain" description="Raptor N-terminal CASPase-like" evidence="4">
    <location>
        <begin position="269"/>
        <end position="458"/>
    </location>
</feature>
<dbReference type="GeneID" id="94292023"/>
<feature type="region of interest" description="Disordered" evidence="3">
    <location>
        <begin position="855"/>
        <end position="901"/>
    </location>
</feature>
<evidence type="ECO:0000256" key="1">
    <source>
        <dbReference type="ARBA" id="ARBA00022574"/>
    </source>
</evidence>
<dbReference type="GO" id="GO:0030674">
    <property type="term" value="F:protein-macromolecule adaptor activity"/>
    <property type="evidence" value="ECO:0007669"/>
    <property type="project" value="TreeGrafter"/>
</dbReference>
<evidence type="ECO:0000256" key="3">
    <source>
        <dbReference type="SAM" id="MobiDB-lite"/>
    </source>
</evidence>
<dbReference type="GO" id="GO:0031931">
    <property type="term" value="C:TORC1 complex"/>
    <property type="evidence" value="ECO:0007669"/>
    <property type="project" value="InterPro"/>
</dbReference>
<dbReference type="PANTHER" id="PTHR12848:SF16">
    <property type="entry name" value="REGULATORY-ASSOCIATED PROTEIN OF MTOR"/>
    <property type="match status" value="1"/>
</dbReference>
<dbReference type="SUPFAM" id="SSF50978">
    <property type="entry name" value="WD40 repeat-like"/>
    <property type="match status" value="1"/>
</dbReference>
<dbReference type="RefSeq" id="XP_067757652.1">
    <property type="nucleotide sequence ID" value="XM_067901946.1"/>
</dbReference>
<keyword evidence="2" id="KW-0677">Repeat</keyword>
<dbReference type="Gene3D" id="2.130.10.10">
    <property type="entry name" value="YVTN repeat-like/Quinoprotein amine dehydrogenase"/>
    <property type="match status" value="1"/>
</dbReference>
<dbReference type="EMBL" id="JAFJZO010000020">
    <property type="protein sequence ID" value="KAG5506490.1"/>
    <property type="molecule type" value="Genomic_DNA"/>
</dbReference>
<feature type="compositionally biased region" description="Basic residues" evidence="3">
    <location>
        <begin position="1736"/>
        <end position="1749"/>
    </location>
</feature>
<organism evidence="5 6">
    <name type="scientific">Porcisia hertigi</name>
    <dbReference type="NCBI Taxonomy" id="2761500"/>
    <lineage>
        <taxon>Eukaryota</taxon>
        <taxon>Discoba</taxon>
        <taxon>Euglenozoa</taxon>
        <taxon>Kinetoplastea</taxon>
        <taxon>Metakinetoplastina</taxon>
        <taxon>Trypanosomatida</taxon>
        <taxon>Trypanosomatidae</taxon>
        <taxon>Leishmaniinae</taxon>
        <taxon>Porcisia</taxon>
    </lineage>
</organism>
<dbReference type="PANTHER" id="PTHR12848">
    <property type="entry name" value="REGULATORY-ASSOCIATED PROTEIN OF MTOR"/>
    <property type="match status" value="1"/>
</dbReference>
<feature type="region of interest" description="Disordered" evidence="3">
    <location>
        <begin position="918"/>
        <end position="976"/>
    </location>
</feature>
<dbReference type="Proteomes" id="UP000674318">
    <property type="component" value="Unassembled WGS sequence"/>
</dbReference>
<feature type="compositionally biased region" description="Basic and acidic residues" evidence="3">
    <location>
        <begin position="1378"/>
        <end position="1393"/>
    </location>
</feature>
<accession>A0A836IKI2</accession>
<reference evidence="5 6" key="1">
    <citation type="submission" date="2021-02" db="EMBL/GenBank/DDBJ databases">
        <title>Porcisia hertigi Genome sequencing and assembly.</title>
        <authorList>
            <person name="Almutairi H."/>
            <person name="Gatherer D."/>
        </authorList>
    </citation>
    <scope>NUCLEOTIDE SEQUENCE [LARGE SCALE GENOMIC DNA]</scope>
    <source>
        <strain evidence="5 6">C119</strain>
    </source>
</reference>
<evidence type="ECO:0000256" key="2">
    <source>
        <dbReference type="ARBA" id="ARBA00022737"/>
    </source>
</evidence>
<dbReference type="Pfam" id="PF14538">
    <property type="entry name" value="Raptor_N"/>
    <property type="match status" value="1"/>
</dbReference>
<dbReference type="InterPro" id="IPR029347">
    <property type="entry name" value="Raptor_N"/>
</dbReference>
<feature type="region of interest" description="Disordered" evidence="3">
    <location>
        <begin position="555"/>
        <end position="580"/>
    </location>
</feature>
<dbReference type="GO" id="GO:0005737">
    <property type="term" value="C:cytoplasm"/>
    <property type="evidence" value="ECO:0007669"/>
    <property type="project" value="TreeGrafter"/>
</dbReference>
<dbReference type="InterPro" id="IPR004083">
    <property type="entry name" value="Raptor"/>
</dbReference>
<feature type="region of interest" description="Disordered" evidence="3">
    <location>
        <begin position="2123"/>
        <end position="2147"/>
    </location>
</feature>
<feature type="compositionally biased region" description="Basic and acidic residues" evidence="3">
    <location>
        <begin position="945"/>
        <end position="956"/>
    </location>
</feature>
<feature type="compositionally biased region" description="Polar residues" evidence="3">
    <location>
        <begin position="957"/>
        <end position="976"/>
    </location>
</feature>
<dbReference type="GO" id="GO:0030307">
    <property type="term" value="P:positive regulation of cell growth"/>
    <property type="evidence" value="ECO:0007669"/>
    <property type="project" value="TreeGrafter"/>
</dbReference>
<dbReference type="GO" id="GO:0010506">
    <property type="term" value="P:regulation of autophagy"/>
    <property type="evidence" value="ECO:0007669"/>
    <property type="project" value="TreeGrafter"/>
</dbReference>
<feature type="region of interest" description="Disordered" evidence="3">
    <location>
        <begin position="2311"/>
        <end position="2330"/>
    </location>
</feature>
<sequence>MSAASSPTWPARRRADAQLGTLLSVPDMESLDEITDRDVQELLAMASSPGSNHRHVGLIGEGAAGEDGHVASHTAAAVYKREEPPAQQQRRPCDSPSAYTAALPFCASPPHDSMLSPMADEPRNAVAPSSGRRMSVASLLPPPAPFLKADTLAEKCGAALASQSRTPSLSPSFIAFGPPKNTQDSRAVHRGRSPLLSLSPPASPGPPRLVPISDTELLEAERHRWEPQLVQECWFHQELHGARWDHELLLQHGAAYRPRAIASRTAVSMTHSKRLCIALNVETSIVEKAEGAFGDEKCDQKGGGGGAEAVGLPSMSSPQAEAWAPLFMWRSPAFILGDSSAVLAQLSERLGEQYEGLAARPLQTMCCANARPSDLIQTLSDARKDAGDAKVIFHYVARGVPPPRGGNLYLINMGPNAAGYGRPPYSKLSLETFRSRVGFPLVFVADCAEAGEILDYYIHMCEEQHQQCYFTSSREYQLKLSRHVSTVELDTPADGEAILTNSGPDRADRNLDMALGDSFRHGSRFGAGGIDAVAPSQRAVLQDFYFIGATGSTGGGNGGSGTNGSNAARSRMGPGRGDAAASGVAGGGRFMCDADAGALRHHLRLPSDILTSCLTTPLRMAILWFIAERPELQALHPLILHLFPGTLKDRKTPLGQLQWYLQSIIECIAWSTLSLPQYSRLFREDVYVAPLFRGYLLAERIIVGGLGGCLSVYPPVPAMHSHTLWGTWDNVVERACVSLLRAVRPTPPHCASVLEFRSWLDVQLTSWRYSRPDLLAVAAGNNVLGSAGPPGADTHGTRLPSLPDGATVVMPSFLSEELRGLQAILDGITQQSFERPRAYLAGVWGLQSRSSTSVAAWGSGTTAAGGADSRDDAEEDGRGRHRRHVSPTVGRAPQDGSSRGAAARVVLRGIADQYSNSLRSSYPPAPQQQPWGAVIPPSSPTLVRDCTRHGAIEDSSGRASTRNPNPQRQPHPTTTEAALVPSRGRAKPVDSRVSVAPRRYQGASRVELTGGLNASNTTLSTVSPSGALSGAVVQRTASHLTARKTEYMPNLFTSFTTSGQAASLHYTAGFYRPAEAVDSTLLLGNPYSSTTAAPTAAASPVLPLQHTFPFMERMPLLLQALLVASHREKATELMCRLVDCGPAAVLQCAEANIYRFVLDRYWNRPDLRFLMPATLFIYCKSCYADPELIGSDKQRDVAVKVCAEILQCPVEVPPSTSLFGGDEAPGAWQRSVLGPYSTPYGQRMMAASLLTLVALHSDGGREVCHLHGVFQLCCQLLQRAQEEAPLWRASTEASVASGTTAAAPLIPRVPFFSQKPHVSLPSPPCLQHRATPRREKGNEPLRMAPPPASMATTYYLTLLTLFVSLLCSWKLPAAANDATEKVEGDVKRGEGVHSGRPLGDTGSSPSFRAAPLDSPALHPPLDGTVHEVPPTSAEVLEASLSAAAPALFHFVYSDTSVLRGAAQRCLTMVLISPAPSQASRALYAECQLHRLYGVPVSMAEINTDLRLEGIRMAYTVYRWLFAQICEDIPVEEIGHYVAQWMYRWFRLAAKGKPPPAPFIFGDKDLGKGGAQKASLGAYGSNAGSPPPPHHSVWTPSTVSFSYRGPAVVTPGSVHWHHRHSALVPATRSFRVGLASDPVNGDGMGSLSLGGGLRQHITQQDHRRLQAYLPPLSNLVRLFFEYTQDACPYVRAYGQRVVLEELSFLRHSWYDDYTVLDHQHLPSPPPVPGEHDYTGAGRHHHPSHQRRRRYTSGSGQSCRHGDRHYFREGEPKCCEKELKAASGVVGGEFTTCSPPRHLAHVRGQIDDHAGGGVAEMGFETCTTGASPAPVLRDFEASNCGAGAAAPSVENIEDVAEPHPAVLRRFIMRLFRIASSNNAEGATGFPMSPPRPLCHYRSGPEDAVGREDNDQGCDNNDDGDSDGTESQGECRIRLPRYKNDAAIDQNGLDVCPRTCGAGDNGVGPQTGGSYFASSLRVDSEGSACGGGVASMLLDAEAFGLYPLWTLDSATMTTFAYGALSFLERFMLEEMDDSDPRHPINLEKENALYEYSQRVERSICASARNAAGGLEAECGCGREPLPVARDGGQLNKTAGSVAHSSAATRPCSLFQCIGVGDIGRAGVPGRVRRGSVEPSSSSPHSLPMPGGGGLSAAASSLSRVAGHVNVILFHPSEPVVVTSTTGGLVSVWSYEAVEGIMTDEMNAARDAFNGVGSKDDDERSAAARGPLRSLTSSSSCRVLEVRAQYYLRDVVRRTDCTIARVPQSRYMFDRHHSHGPITARRAGGIPAAVNRELEARRSLRSVYGTAKATSAGAYRPAEASGLGGGDGGSRPGAWMERAEAANAAAALSSACKHGNLPCYHGAGDMHFIDAAYRPLLCVVQRTGSVEVFSDFADHRQVRRVTTFETMSQDQRGLLHHCVSSYQPPTGLLYVSTTDGGVNAWDLGSEQRLALSGRLASVVEDAGGVSALAAHPCTPYEYVVGHYNTPVCVFDLRGGANGAARCGVSLPSFRYHIKSCLVSPFCLRVSYSRRYPNTVVAGYADGAVAVWDRRYTRQPCILFGAELESPCATKPISSETRAASTAVPRTIRHLDTHPSSKRFLTLTTTPSSLQLVQPWRDNGRATLCDTGGTGGFHLFDEGLHAQPKASLLHRFPLDVDVGEDATPSNGGGGGGSGPGAACFHDFSPLLGVGVGSSLRLYGTPHLTSPALCLESDRW</sequence>
<feature type="compositionally biased region" description="Gly residues" evidence="3">
    <location>
        <begin position="2318"/>
        <end position="2327"/>
    </location>
</feature>
<feature type="region of interest" description="Disordered" evidence="3">
    <location>
        <begin position="1320"/>
        <end position="1345"/>
    </location>
</feature>
<gene>
    <name evidence="5" type="ORF">JKF63_05993</name>
</gene>
<dbReference type="KEGG" id="phet:94292023"/>
<comment type="caution">
    <text evidence="5">The sequence shown here is derived from an EMBL/GenBank/DDBJ whole genome shotgun (WGS) entry which is preliminary data.</text>
</comment>
<evidence type="ECO:0000259" key="4">
    <source>
        <dbReference type="SMART" id="SM01302"/>
    </source>
</evidence>